<keyword evidence="8" id="KW-1185">Reference proteome</keyword>
<accession>A0A7R8UD81</accession>
<evidence type="ECO:0000256" key="2">
    <source>
        <dbReference type="PROSITE-ProRule" id="PRU00267"/>
    </source>
</evidence>
<dbReference type="PANTHER" id="PTHR48112">
    <property type="entry name" value="HIGH MOBILITY GROUP PROTEIN DSP1"/>
    <property type="match status" value="1"/>
</dbReference>
<dbReference type="Proteomes" id="UP000594454">
    <property type="component" value="Chromosome 1"/>
</dbReference>
<dbReference type="EMBL" id="LR899009">
    <property type="protein sequence ID" value="CAD7078626.1"/>
    <property type="molecule type" value="Genomic_DNA"/>
</dbReference>
<evidence type="ECO:0000256" key="5">
    <source>
        <dbReference type="SAM" id="SignalP"/>
    </source>
</evidence>
<keyword evidence="5" id="KW-0732">Signal</keyword>
<evidence type="ECO:0000256" key="1">
    <source>
        <dbReference type="ARBA" id="ARBA00023125"/>
    </source>
</evidence>
<dbReference type="GO" id="GO:0005634">
    <property type="term" value="C:nucleus"/>
    <property type="evidence" value="ECO:0007669"/>
    <property type="project" value="UniProtKB-UniRule"/>
</dbReference>
<dbReference type="Pfam" id="PF00505">
    <property type="entry name" value="HMG_box"/>
    <property type="match status" value="1"/>
</dbReference>
<feature type="chain" id="PRO_5030806317" description="HMG box domain-containing protein" evidence="5">
    <location>
        <begin position="26"/>
        <end position="262"/>
    </location>
</feature>
<evidence type="ECO:0000313" key="8">
    <source>
        <dbReference type="Proteomes" id="UP000594454"/>
    </source>
</evidence>
<dbReference type="PROSITE" id="PS50118">
    <property type="entry name" value="HMG_BOX_2"/>
    <property type="match status" value="2"/>
</dbReference>
<feature type="compositionally biased region" description="Polar residues" evidence="4">
    <location>
        <begin position="243"/>
        <end position="262"/>
    </location>
</feature>
<dbReference type="PROSITE" id="PS51257">
    <property type="entry name" value="PROKAR_LIPOPROTEIN"/>
    <property type="match status" value="1"/>
</dbReference>
<dbReference type="OrthoDB" id="5550281at2759"/>
<feature type="region of interest" description="Disordered" evidence="4">
    <location>
        <begin position="241"/>
        <end position="262"/>
    </location>
</feature>
<gene>
    <name evidence="7" type="ORF">HERILL_LOCUS1883</name>
</gene>
<dbReference type="GO" id="GO:0006357">
    <property type="term" value="P:regulation of transcription by RNA polymerase II"/>
    <property type="evidence" value="ECO:0007669"/>
    <property type="project" value="TreeGrafter"/>
</dbReference>
<feature type="coiled-coil region" evidence="3">
    <location>
        <begin position="193"/>
        <end position="231"/>
    </location>
</feature>
<proteinExistence type="predicted"/>
<name>A0A7R8UD81_HERIL</name>
<keyword evidence="3" id="KW-0175">Coiled coil</keyword>
<evidence type="ECO:0000313" key="7">
    <source>
        <dbReference type="EMBL" id="CAD7078626.1"/>
    </source>
</evidence>
<dbReference type="GO" id="GO:0003677">
    <property type="term" value="F:DNA binding"/>
    <property type="evidence" value="ECO:0007669"/>
    <property type="project" value="UniProtKB-UniRule"/>
</dbReference>
<feature type="signal peptide" evidence="5">
    <location>
        <begin position="1"/>
        <end position="25"/>
    </location>
</feature>
<feature type="DNA-binding region" description="HMG box" evidence="2">
    <location>
        <begin position="156"/>
        <end position="222"/>
    </location>
</feature>
<dbReference type="InterPro" id="IPR009071">
    <property type="entry name" value="HMG_box_dom"/>
</dbReference>
<dbReference type="SUPFAM" id="SSF47095">
    <property type="entry name" value="HMG-box"/>
    <property type="match status" value="2"/>
</dbReference>
<keyword evidence="1 2" id="KW-0238">DNA-binding</keyword>
<feature type="DNA-binding region" description="HMG box" evidence="2">
    <location>
        <begin position="51"/>
        <end position="119"/>
    </location>
</feature>
<dbReference type="PANTHER" id="PTHR48112:SF22">
    <property type="entry name" value="MITOCHONDRIAL TRANSCRIPTION FACTOR A, ISOFORM B"/>
    <property type="match status" value="1"/>
</dbReference>
<dbReference type="SMART" id="SM00398">
    <property type="entry name" value="HMG"/>
    <property type="match status" value="2"/>
</dbReference>
<evidence type="ECO:0000259" key="6">
    <source>
        <dbReference type="PROSITE" id="PS50118"/>
    </source>
</evidence>
<keyword evidence="2" id="KW-0539">Nucleus</keyword>
<feature type="domain" description="HMG box" evidence="6">
    <location>
        <begin position="51"/>
        <end position="119"/>
    </location>
</feature>
<dbReference type="FunCoup" id="A0A7R8UD81">
    <property type="interactions" value="2472"/>
</dbReference>
<protein>
    <recommendedName>
        <fullName evidence="6">HMG box domain-containing protein</fullName>
    </recommendedName>
</protein>
<feature type="domain" description="HMG box" evidence="6">
    <location>
        <begin position="156"/>
        <end position="222"/>
    </location>
</feature>
<reference evidence="7 8" key="1">
    <citation type="submission" date="2020-11" db="EMBL/GenBank/DDBJ databases">
        <authorList>
            <person name="Wallbank WR R."/>
            <person name="Pardo Diaz C."/>
            <person name="Kozak K."/>
            <person name="Martin S."/>
            <person name="Jiggins C."/>
            <person name="Moest M."/>
            <person name="Warren A I."/>
            <person name="Generalovic N T."/>
            <person name="Byers J.R.P. K."/>
            <person name="Montejo-Kovacevich G."/>
            <person name="Yen C E."/>
        </authorList>
    </citation>
    <scope>NUCLEOTIDE SEQUENCE [LARGE SCALE GENOMIC DNA]</scope>
</reference>
<sequence>MAITFCKNRAGTLLIMCRGLLQCTQQTVSVACSYAASSKSLEDRLGLPPKPKKPLTPYFRFMKEMRPILIKENPTVPLTDVVKMIAKKWESVDEVEKAKLQDLYKRDQITYIEQRAKYDSKITEDQKRDLQKLRHEIAVAKERRAVRKRIKELGRPKKPASAFLKFIVAERAKTNVDKQSYKEWHRKVCEKWARLSEDEKEEMKKQCKKEMEEYKQQISKWEEKMVRMGNIDVVRQEAMIEPSISQKGKGSKLTSSVTVKKE</sequence>
<organism evidence="7 8">
    <name type="scientific">Hermetia illucens</name>
    <name type="common">Black soldier fly</name>
    <dbReference type="NCBI Taxonomy" id="343691"/>
    <lineage>
        <taxon>Eukaryota</taxon>
        <taxon>Metazoa</taxon>
        <taxon>Ecdysozoa</taxon>
        <taxon>Arthropoda</taxon>
        <taxon>Hexapoda</taxon>
        <taxon>Insecta</taxon>
        <taxon>Pterygota</taxon>
        <taxon>Neoptera</taxon>
        <taxon>Endopterygota</taxon>
        <taxon>Diptera</taxon>
        <taxon>Brachycera</taxon>
        <taxon>Stratiomyomorpha</taxon>
        <taxon>Stratiomyidae</taxon>
        <taxon>Hermetiinae</taxon>
        <taxon>Hermetia</taxon>
    </lineage>
</organism>
<dbReference type="AlphaFoldDB" id="A0A7R8UD81"/>
<dbReference type="InParanoid" id="A0A7R8UD81"/>
<dbReference type="OMA" id="KLTAMEP"/>
<evidence type="ECO:0000256" key="3">
    <source>
        <dbReference type="SAM" id="Coils"/>
    </source>
</evidence>
<evidence type="ECO:0000256" key="4">
    <source>
        <dbReference type="SAM" id="MobiDB-lite"/>
    </source>
</evidence>
<dbReference type="Gene3D" id="1.10.30.10">
    <property type="entry name" value="High mobility group box domain"/>
    <property type="match status" value="2"/>
</dbReference>
<dbReference type="CDD" id="cd00084">
    <property type="entry name" value="HMG-box_SF"/>
    <property type="match status" value="1"/>
</dbReference>
<dbReference type="InterPro" id="IPR036910">
    <property type="entry name" value="HMG_box_dom_sf"/>
</dbReference>
<dbReference type="InterPro" id="IPR050342">
    <property type="entry name" value="HMGB"/>
</dbReference>